<dbReference type="EMBL" id="JBHFAB010000024">
    <property type="protein sequence ID" value="MFC1420238.1"/>
    <property type="molecule type" value="Genomic_DNA"/>
</dbReference>
<reference evidence="1 2" key="1">
    <citation type="submission" date="2024-09" db="EMBL/GenBank/DDBJ databases">
        <authorList>
            <person name="Lee S.D."/>
        </authorList>
    </citation>
    <scope>NUCLEOTIDE SEQUENCE [LARGE SCALE GENOMIC DNA]</scope>
    <source>
        <strain evidence="1 2">N8-3</strain>
    </source>
</reference>
<accession>A0ABV6W374</accession>
<sequence>MPREGLSNTAEQIRQIRAGIDRAIARDRPRCPEPVTSFYGFPCKVPVETDMEVCH</sequence>
<organism evidence="1 2">
    <name type="scientific">Streptacidiphilus cavernicola</name>
    <dbReference type="NCBI Taxonomy" id="3342716"/>
    <lineage>
        <taxon>Bacteria</taxon>
        <taxon>Bacillati</taxon>
        <taxon>Actinomycetota</taxon>
        <taxon>Actinomycetes</taxon>
        <taxon>Kitasatosporales</taxon>
        <taxon>Streptomycetaceae</taxon>
        <taxon>Streptacidiphilus</taxon>
    </lineage>
</organism>
<proteinExistence type="predicted"/>
<comment type="caution">
    <text evidence="1">The sequence shown here is derived from an EMBL/GenBank/DDBJ whole genome shotgun (WGS) entry which is preliminary data.</text>
</comment>
<dbReference type="Proteomes" id="UP001592531">
    <property type="component" value="Unassembled WGS sequence"/>
</dbReference>
<evidence type="ECO:0000313" key="1">
    <source>
        <dbReference type="EMBL" id="MFC1420238.1"/>
    </source>
</evidence>
<name>A0ABV6W374_9ACTN</name>
<dbReference type="RefSeq" id="WP_380541084.1">
    <property type="nucleotide sequence ID" value="NZ_JBHFAB010000024.1"/>
</dbReference>
<gene>
    <name evidence="1" type="ORF">ACEZDE_26870</name>
</gene>
<keyword evidence="2" id="KW-1185">Reference proteome</keyword>
<protein>
    <submittedName>
        <fullName evidence="1">Uncharacterized protein</fullName>
    </submittedName>
</protein>
<evidence type="ECO:0000313" key="2">
    <source>
        <dbReference type="Proteomes" id="UP001592531"/>
    </source>
</evidence>